<keyword evidence="8" id="KW-0560">Oxidoreductase</keyword>
<dbReference type="InterPro" id="IPR036396">
    <property type="entry name" value="Cyt_P450_sf"/>
</dbReference>
<name>A0A087HB34_ARAAL</name>
<keyword evidence="6" id="KW-0479">Metal-binding</keyword>
<evidence type="ECO:0000313" key="11">
    <source>
        <dbReference type="EMBL" id="KFK39336.1"/>
    </source>
</evidence>
<dbReference type="GO" id="GO:0005506">
    <property type="term" value="F:iron ion binding"/>
    <property type="evidence" value="ECO:0007669"/>
    <property type="project" value="InterPro"/>
</dbReference>
<gene>
    <name evidence="11" type="ordered locus">AALP_Aa3g231200</name>
</gene>
<keyword evidence="5" id="KW-0812">Transmembrane</keyword>
<evidence type="ECO:0000256" key="8">
    <source>
        <dbReference type="ARBA" id="ARBA00023002"/>
    </source>
</evidence>
<dbReference type="InterPro" id="IPR002401">
    <property type="entry name" value="Cyt_P450_E_grp-I"/>
</dbReference>
<proteinExistence type="inferred from homology"/>
<evidence type="ECO:0000256" key="9">
    <source>
        <dbReference type="ARBA" id="ARBA00023033"/>
    </source>
</evidence>
<dbReference type="InterPro" id="IPR051103">
    <property type="entry name" value="Plant_metabolite_P450s"/>
</dbReference>
<evidence type="ECO:0000256" key="6">
    <source>
        <dbReference type="ARBA" id="ARBA00022723"/>
    </source>
</evidence>
<dbReference type="GO" id="GO:0016709">
    <property type="term" value="F:oxidoreductase activity, acting on paired donors, with incorporation or reduction of molecular oxygen, NAD(P)H as one donor, and incorporation of one atom of oxygen"/>
    <property type="evidence" value="ECO:0007669"/>
    <property type="project" value="TreeGrafter"/>
</dbReference>
<dbReference type="PANTHER" id="PTHR24298:SF882">
    <property type="entry name" value="CYTOCHROME P450, FAMILY 705, SUBFAMILY A, POLYPEPTIDE 18-RELATED"/>
    <property type="match status" value="1"/>
</dbReference>
<dbReference type="AlphaFoldDB" id="A0A087HB34"/>
<evidence type="ECO:0000256" key="5">
    <source>
        <dbReference type="ARBA" id="ARBA00022692"/>
    </source>
</evidence>
<reference evidence="12" key="1">
    <citation type="journal article" date="2015" name="Nat. Plants">
        <title>Genome expansion of Arabis alpina linked with retrotransposition and reduced symmetric DNA methylation.</title>
        <authorList>
            <person name="Willing E.M."/>
            <person name="Rawat V."/>
            <person name="Mandakova T."/>
            <person name="Maumus F."/>
            <person name="James G.V."/>
            <person name="Nordstroem K.J."/>
            <person name="Becker C."/>
            <person name="Warthmann N."/>
            <person name="Chica C."/>
            <person name="Szarzynska B."/>
            <person name="Zytnicki M."/>
            <person name="Albani M.C."/>
            <person name="Kiefer C."/>
            <person name="Bergonzi S."/>
            <person name="Castaings L."/>
            <person name="Mateos J.L."/>
            <person name="Berns M.C."/>
            <person name="Bujdoso N."/>
            <person name="Piofczyk T."/>
            <person name="de Lorenzo L."/>
            <person name="Barrero-Sicilia C."/>
            <person name="Mateos I."/>
            <person name="Piednoel M."/>
            <person name="Hagmann J."/>
            <person name="Chen-Min-Tao R."/>
            <person name="Iglesias-Fernandez R."/>
            <person name="Schuster S.C."/>
            <person name="Alonso-Blanco C."/>
            <person name="Roudier F."/>
            <person name="Carbonero P."/>
            <person name="Paz-Ares J."/>
            <person name="Davis S.J."/>
            <person name="Pecinka A."/>
            <person name="Quesneville H."/>
            <person name="Colot V."/>
            <person name="Lysak M.A."/>
            <person name="Weigel D."/>
            <person name="Coupland G."/>
            <person name="Schneeberger K."/>
        </authorList>
    </citation>
    <scope>NUCLEOTIDE SEQUENCE [LARGE SCALE GENOMIC DNA]</scope>
    <source>
        <strain evidence="12">cv. Pajares</strain>
    </source>
</reference>
<keyword evidence="4" id="KW-0408">Iron</keyword>
<dbReference type="GO" id="GO:0020037">
    <property type="term" value="F:heme binding"/>
    <property type="evidence" value="ECO:0007669"/>
    <property type="project" value="InterPro"/>
</dbReference>
<dbReference type="GO" id="GO:0016020">
    <property type="term" value="C:membrane"/>
    <property type="evidence" value="ECO:0007669"/>
    <property type="project" value="UniProtKB-SubCell"/>
</dbReference>
<keyword evidence="9" id="KW-0503">Monooxygenase</keyword>
<dbReference type="OMA" id="KEVYAGM"/>
<evidence type="ECO:0000256" key="2">
    <source>
        <dbReference type="ARBA" id="ARBA00004167"/>
    </source>
</evidence>
<comment type="similarity">
    <text evidence="3">Belongs to the cytochrome P450 family.</text>
</comment>
<sequence length="439" mass="50362">MDSNSSFTIIYNHGLFGIVKDGFRMQYMLISIANTDCTQAYEIYKTHDVNISSRGFAANNESLVLGSSGFLTAPYGDYWKFMKKLLTTKLLRPHAIEQSRSIRARELERFYFNILDKAMKMESVEIGKEAMKLTNNMICRMSMGRSCSEENGEAERVRELVIKSFSLIKKIFFEYISRNTLEKLGISLYKNEVMGVSHAFDELLERIMLEHEEKLEEHQDRDMMDILLEAYRDKKAEYKITRNQIKSFFVEIFSGGTDTSAQAIQWTMAEMVNNPNILERLREEIDLVVGKTRLIQEMDLPNLPFLQAVVKEGLRLHPPVPLVVRMFEESCEIKGFHISAKTGLVVNLYDMMRDPDFWEDPDEFKPKSGRRGCPASNLAYIVVQIAIGTMVQCFDWRIKGGKVNMEETFEGSLAMAHPLKCIPVVRINPSTSKLQSPGS</sequence>
<dbReference type="PANTHER" id="PTHR24298">
    <property type="entry name" value="FLAVONOID 3'-MONOOXYGENASE-RELATED"/>
    <property type="match status" value="1"/>
</dbReference>
<evidence type="ECO:0000256" key="1">
    <source>
        <dbReference type="ARBA" id="ARBA00001971"/>
    </source>
</evidence>
<dbReference type="SUPFAM" id="SSF48264">
    <property type="entry name" value="Cytochrome P450"/>
    <property type="match status" value="1"/>
</dbReference>
<dbReference type="PRINTS" id="PR00463">
    <property type="entry name" value="EP450I"/>
</dbReference>
<comment type="subcellular location">
    <subcellularLocation>
        <location evidence="2">Membrane</location>
        <topology evidence="2">Single-pass membrane protein</topology>
    </subcellularLocation>
</comment>
<dbReference type="Proteomes" id="UP000029120">
    <property type="component" value="Chromosome 3"/>
</dbReference>
<evidence type="ECO:0000256" key="3">
    <source>
        <dbReference type="ARBA" id="ARBA00010617"/>
    </source>
</evidence>
<dbReference type="Gene3D" id="1.10.630.10">
    <property type="entry name" value="Cytochrome P450"/>
    <property type="match status" value="1"/>
</dbReference>
<dbReference type="Gramene" id="KFK39336">
    <property type="protein sequence ID" value="KFK39336"/>
    <property type="gene ID" value="AALP_AA3G231200"/>
</dbReference>
<comment type="cofactor">
    <cofactor evidence="1">
        <name>heme</name>
        <dbReference type="ChEBI" id="CHEBI:30413"/>
    </cofactor>
</comment>
<dbReference type="eggNOG" id="KOG0156">
    <property type="taxonomic scope" value="Eukaryota"/>
</dbReference>
<dbReference type="InterPro" id="IPR001128">
    <property type="entry name" value="Cyt_P450"/>
</dbReference>
<dbReference type="OrthoDB" id="1103324at2759"/>
<evidence type="ECO:0000256" key="4">
    <source>
        <dbReference type="ARBA" id="ARBA00022617"/>
    </source>
</evidence>
<keyword evidence="4" id="KW-0349">Heme</keyword>
<accession>A0A087HB34</accession>
<evidence type="ECO:0000313" key="12">
    <source>
        <dbReference type="Proteomes" id="UP000029120"/>
    </source>
</evidence>
<organism evidence="11 12">
    <name type="scientific">Arabis alpina</name>
    <name type="common">Alpine rock-cress</name>
    <dbReference type="NCBI Taxonomy" id="50452"/>
    <lineage>
        <taxon>Eukaryota</taxon>
        <taxon>Viridiplantae</taxon>
        <taxon>Streptophyta</taxon>
        <taxon>Embryophyta</taxon>
        <taxon>Tracheophyta</taxon>
        <taxon>Spermatophyta</taxon>
        <taxon>Magnoliopsida</taxon>
        <taxon>eudicotyledons</taxon>
        <taxon>Gunneridae</taxon>
        <taxon>Pentapetalae</taxon>
        <taxon>rosids</taxon>
        <taxon>malvids</taxon>
        <taxon>Brassicales</taxon>
        <taxon>Brassicaceae</taxon>
        <taxon>Arabideae</taxon>
        <taxon>Arabis</taxon>
    </lineage>
</organism>
<evidence type="ECO:0000256" key="7">
    <source>
        <dbReference type="ARBA" id="ARBA00022989"/>
    </source>
</evidence>
<keyword evidence="10" id="KW-0472">Membrane</keyword>
<dbReference type="Pfam" id="PF00067">
    <property type="entry name" value="p450"/>
    <property type="match status" value="1"/>
</dbReference>
<keyword evidence="7" id="KW-1133">Transmembrane helix</keyword>
<keyword evidence="12" id="KW-1185">Reference proteome</keyword>
<dbReference type="EMBL" id="CM002871">
    <property type="protein sequence ID" value="KFK39336.1"/>
    <property type="molecule type" value="Genomic_DNA"/>
</dbReference>
<evidence type="ECO:0000256" key="10">
    <source>
        <dbReference type="ARBA" id="ARBA00023136"/>
    </source>
</evidence>
<protein>
    <submittedName>
        <fullName evidence="11">Uncharacterized protein</fullName>
    </submittedName>
</protein>